<comment type="caution">
    <text evidence="9">The sequence shown here is derived from an EMBL/GenBank/DDBJ whole genome shotgun (WGS) entry which is preliminary data.</text>
</comment>
<comment type="similarity">
    <text evidence="2">Belongs to the cytochrome P450 family.</text>
</comment>
<comment type="cofactor">
    <cofactor evidence="1 7">
        <name>heme</name>
        <dbReference type="ChEBI" id="CHEBI:30413"/>
    </cofactor>
</comment>
<dbReference type="InterPro" id="IPR050529">
    <property type="entry name" value="CYP450_sterol_14alpha_dmase"/>
</dbReference>
<keyword evidence="8" id="KW-0812">Transmembrane</keyword>
<dbReference type="PANTHER" id="PTHR24304:SF2">
    <property type="entry name" value="24-HYDROXYCHOLESTEROL 7-ALPHA-HYDROXYLASE"/>
    <property type="match status" value="1"/>
</dbReference>
<dbReference type="InterPro" id="IPR001128">
    <property type="entry name" value="Cyt_P450"/>
</dbReference>
<dbReference type="AlphaFoldDB" id="A0AAN6Y5V2"/>
<accession>A0AAN6Y5V2</accession>
<reference evidence="9" key="2">
    <citation type="submission" date="2023-05" db="EMBL/GenBank/DDBJ databases">
        <authorList>
            <consortium name="Lawrence Berkeley National Laboratory"/>
            <person name="Steindorff A."/>
            <person name="Hensen N."/>
            <person name="Bonometti L."/>
            <person name="Westerberg I."/>
            <person name="Brannstrom I.O."/>
            <person name="Guillou S."/>
            <person name="Cros-Aarteil S."/>
            <person name="Calhoun S."/>
            <person name="Haridas S."/>
            <person name="Kuo A."/>
            <person name="Mondo S."/>
            <person name="Pangilinan J."/>
            <person name="Riley R."/>
            <person name="Labutti K."/>
            <person name="Andreopoulos B."/>
            <person name="Lipzen A."/>
            <person name="Chen C."/>
            <person name="Yanf M."/>
            <person name="Daum C."/>
            <person name="Ng V."/>
            <person name="Clum A."/>
            <person name="Ohm R."/>
            <person name="Martin F."/>
            <person name="Silar P."/>
            <person name="Natvig D."/>
            <person name="Lalanne C."/>
            <person name="Gautier V."/>
            <person name="Ament-Velasquez S.L."/>
            <person name="Kruys A."/>
            <person name="Hutchinson M.I."/>
            <person name="Powell A.J."/>
            <person name="Barry K."/>
            <person name="Miller A.N."/>
            <person name="Grigoriev I.V."/>
            <person name="Debuchy R."/>
            <person name="Gladieux P."/>
            <person name="Thoren M.H."/>
            <person name="Johannesson H."/>
        </authorList>
    </citation>
    <scope>NUCLEOTIDE SEQUENCE</scope>
    <source>
        <strain evidence="9">PSN293</strain>
    </source>
</reference>
<dbReference type="CDD" id="cd11040">
    <property type="entry name" value="CYP7_CYP8-like"/>
    <property type="match status" value="1"/>
</dbReference>
<evidence type="ECO:0000256" key="1">
    <source>
        <dbReference type="ARBA" id="ARBA00001971"/>
    </source>
</evidence>
<sequence length="560" mass="64303">MASSPSPIELLERYVTLTPFNISLAVAGFLFIFAFISANWNRNHAPALKDPIPYVWNAFQYMTDQSAFLNRVRDTLRRHPIVSFHIGPMKFYMLKSPKSIQALFKTSPSISSDKFMHMVFENMMNMAPHDVDRFVQDTTGRLATPLPTSNLRPDGKEPKRYWAPYHKILHDNLFRASETNELGVTYQRLFEDQLARFKIGEWTEDIKVRDFLYRDMFIAATTAFCGPRVLQLSPDLIDVFWRHHEIAASLVYGLPKWLNKRALDLQAQFHGAARRFLEAAEFPDAETGTEEKEGWDEVWGSPANRELCRFFKKEGFEMRSQAGSMAITNVFGSNANSIPIAVWMMMHVVHDPALLAQIREEVESVFVIDPATGGKTLDIQKMLALPLLQSVYTESLRMHMSINVTRQVIEPVMIEGYLLEKGAIIQGPAEIVHYEEDTWAEEGHPASEFWAERHIKYIEEVDEQTREKKTVRQFIMSGRAADLFPYGGGVSMCPGRFFAKQEMMMTVALLVSRFDIEFVEWTNLEDGSKSDRPAQNHAKFIGGAAVPPDRDMKVRWKRLW</sequence>
<evidence type="ECO:0000256" key="7">
    <source>
        <dbReference type="PIRSR" id="PIRSR602403-1"/>
    </source>
</evidence>
<proteinExistence type="inferred from homology"/>
<dbReference type="EMBL" id="MU858122">
    <property type="protein sequence ID" value="KAK4212743.1"/>
    <property type="molecule type" value="Genomic_DNA"/>
</dbReference>
<dbReference type="GO" id="GO:0016705">
    <property type="term" value="F:oxidoreductase activity, acting on paired donors, with incorporation or reduction of molecular oxygen"/>
    <property type="evidence" value="ECO:0007669"/>
    <property type="project" value="InterPro"/>
</dbReference>
<evidence type="ECO:0000256" key="2">
    <source>
        <dbReference type="ARBA" id="ARBA00010617"/>
    </source>
</evidence>
<keyword evidence="8" id="KW-0472">Membrane</keyword>
<evidence type="ECO:0000256" key="6">
    <source>
        <dbReference type="ARBA" id="ARBA00023033"/>
    </source>
</evidence>
<keyword evidence="5 7" id="KW-0408">Iron</keyword>
<keyword evidence="6" id="KW-0503">Monooxygenase</keyword>
<organism evidence="9 10">
    <name type="scientific">Rhypophila decipiens</name>
    <dbReference type="NCBI Taxonomy" id="261697"/>
    <lineage>
        <taxon>Eukaryota</taxon>
        <taxon>Fungi</taxon>
        <taxon>Dikarya</taxon>
        <taxon>Ascomycota</taxon>
        <taxon>Pezizomycotina</taxon>
        <taxon>Sordariomycetes</taxon>
        <taxon>Sordariomycetidae</taxon>
        <taxon>Sordariales</taxon>
        <taxon>Naviculisporaceae</taxon>
        <taxon>Rhypophila</taxon>
    </lineage>
</organism>
<reference evidence="9" key="1">
    <citation type="journal article" date="2023" name="Mol. Phylogenet. Evol.">
        <title>Genome-scale phylogeny and comparative genomics of the fungal order Sordariales.</title>
        <authorList>
            <person name="Hensen N."/>
            <person name="Bonometti L."/>
            <person name="Westerberg I."/>
            <person name="Brannstrom I.O."/>
            <person name="Guillou S."/>
            <person name="Cros-Aarteil S."/>
            <person name="Calhoun S."/>
            <person name="Haridas S."/>
            <person name="Kuo A."/>
            <person name="Mondo S."/>
            <person name="Pangilinan J."/>
            <person name="Riley R."/>
            <person name="LaButti K."/>
            <person name="Andreopoulos B."/>
            <person name="Lipzen A."/>
            <person name="Chen C."/>
            <person name="Yan M."/>
            <person name="Daum C."/>
            <person name="Ng V."/>
            <person name="Clum A."/>
            <person name="Steindorff A."/>
            <person name="Ohm R.A."/>
            <person name="Martin F."/>
            <person name="Silar P."/>
            <person name="Natvig D.O."/>
            <person name="Lalanne C."/>
            <person name="Gautier V."/>
            <person name="Ament-Velasquez S.L."/>
            <person name="Kruys A."/>
            <person name="Hutchinson M.I."/>
            <person name="Powell A.J."/>
            <person name="Barry K."/>
            <person name="Miller A.N."/>
            <person name="Grigoriev I.V."/>
            <person name="Debuchy R."/>
            <person name="Gladieux P."/>
            <person name="Hiltunen Thoren M."/>
            <person name="Johannesson H."/>
        </authorList>
    </citation>
    <scope>NUCLEOTIDE SEQUENCE</scope>
    <source>
        <strain evidence="9">PSN293</strain>
    </source>
</reference>
<keyword evidence="3 7" id="KW-0349">Heme</keyword>
<dbReference type="InterPro" id="IPR002403">
    <property type="entry name" value="Cyt_P450_E_grp-IV"/>
</dbReference>
<keyword evidence="4 7" id="KW-0479">Metal-binding</keyword>
<evidence type="ECO:0000256" key="5">
    <source>
        <dbReference type="ARBA" id="ARBA00023004"/>
    </source>
</evidence>
<dbReference type="PANTHER" id="PTHR24304">
    <property type="entry name" value="CYTOCHROME P450 FAMILY 7"/>
    <property type="match status" value="1"/>
</dbReference>
<dbReference type="GO" id="GO:0020037">
    <property type="term" value="F:heme binding"/>
    <property type="evidence" value="ECO:0007669"/>
    <property type="project" value="InterPro"/>
</dbReference>
<gene>
    <name evidence="9" type="ORF">QBC37DRAFT_388637</name>
</gene>
<evidence type="ECO:0000313" key="10">
    <source>
        <dbReference type="Proteomes" id="UP001301769"/>
    </source>
</evidence>
<dbReference type="InterPro" id="IPR036396">
    <property type="entry name" value="Cyt_P450_sf"/>
</dbReference>
<name>A0AAN6Y5V2_9PEZI</name>
<dbReference type="Gene3D" id="1.10.630.10">
    <property type="entry name" value="Cytochrome P450"/>
    <property type="match status" value="1"/>
</dbReference>
<keyword evidence="8" id="KW-1133">Transmembrane helix</keyword>
<evidence type="ECO:0000313" key="9">
    <source>
        <dbReference type="EMBL" id="KAK4212743.1"/>
    </source>
</evidence>
<dbReference type="Proteomes" id="UP001301769">
    <property type="component" value="Unassembled WGS sequence"/>
</dbReference>
<feature type="transmembrane region" description="Helical" evidence="8">
    <location>
        <begin position="20"/>
        <end position="40"/>
    </location>
</feature>
<keyword evidence="10" id="KW-1185">Reference proteome</keyword>
<keyword evidence="6" id="KW-0560">Oxidoreductase</keyword>
<dbReference type="PRINTS" id="PR00465">
    <property type="entry name" value="EP450IV"/>
</dbReference>
<dbReference type="GO" id="GO:0008395">
    <property type="term" value="F:steroid hydroxylase activity"/>
    <property type="evidence" value="ECO:0007669"/>
    <property type="project" value="TreeGrafter"/>
</dbReference>
<feature type="binding site" description="axial binding residue" evidence="7">
    <location>
        <position position="493"/>
    </location>
    <ligand>
        <name>heme</name>
        <dbReference type="ChEBI" id="CHEBI:30413"/>
    </ligand>
    <ligandPart>
        <name>Fe</name>
        <dbReference type="ChEBI" id="CHEBI:18248"/>
    </ligandPart>
</feature>
<dbReference type="GO" id="GO:0005506">
    <property type="term" value="F:iron ion binding"/>
    <property type="evidence" value="ECO:0007669"/>
    <property type="project" value="InterPro"/>
</dbReference>
<dbReference type="SUPFAM" id="SSF48264">
    <property type="entry name" value="Cytochrome P450"/>
    <property type="match status" value="1"/>
</dbReference>
<evidence type="ECO:0000256" key="4">
    <source>
        <dbReference type="ARBA" id="ARBA00022723"/>
    </source>
</evidence>
<dbReference type="Pfam" id="PF00067">
    <property type="entry name" value="p450"/>
    <property type="match status" value="1"/>
</dbReference>
<evidence type="ECO:0000256" key="3">
    <source>
        <dbReference type="ARBA" id="ARBA00022617"/>
    </source>
</evidence>
<evidence type="ECO:0000256" key="8">
    <source>
        <dbReference type="SAM" id="Phobius"/>
    </source>
</evidence>
<protein>
    <submittedName>
        <fullName evidence="9">Cytochrome P450 E-class, group IV</fullName>
    </submittedName>
</protein>